<gene>
    <name evidence="1" type="ORF">M9H77_02108</name>
</gene>
<evidence type="ECO:0000313" key="1">
    <source>
        <dbReference type="EMBL" id="KAI5680881.1"/>
    </source>
</evidence>
<dbReference type="EMBL" id="CM044701">
    <property type="protein sequence ID" value="KAI5680881.1"/>
    <property type="molecule type" value="Genomic_DNA"/>
</dbReference>
<comment type="caution">
    <text evidence="1">The sequence shown here is derived from an EMBL/GenBank/DDBJ whole genome shotgun (WGS) entry which is preliminary data.</text>
</comment>
<evidence type="ECO:0000313" key="2">
    <source>
        <dbReference type="Proteomes" id="UP001060085"/>
    </source>
</evidence>
<proteinExistence type="predicted"/>
<organism evidence="1 2">
    <name type="scientific">Catharanthus roseus</name>
    <name type="common">Madagascar periwinkle</name>
    <name type="synonym">Vinca rosea</name>
    <dbReference type="NCBI Taxonomy" id="4058"/>
    <lineage>
        <taxon>Eukaryota</taxon>
        <taxon>Viridiplantae</taxon>
        <taxon>Streptophyta</taxon>
        <taxon>Embryophyta</taxon>
        <taxon>Tracheophyta</taxon>
        <taxon>Spermatophyta</taxon>
        <taxon>Magnoliopsida</taxon>
        <taxon>eudicotyledons</taxon>
        <taxon>Gunneridae</taxon>
        <taxon>Pentapetalae</taxon>
        <taxon>asterids</taxon>
        <taxon>lamiids</taxon>
        <taxon>Gentianales</taxon>
        <taxon>Apocynaceae</taxon>
        <taxon>Rauvolfioideae</taxon>
        <taxon>Vinceae</taxon>
        <taxon>Catharanthinae</taxon>
        <taxon>Catharanthus</taxon>
    </lineage>
</organism>
<keyword evidence="2" id="KW-1185">Reference proteome</keyword>
<sequence>MQPRVSISPTNHIHPIPAIQGPFSLQEQLTSAPSSDPQALVAPTSDPRPMTTPDPQTTTNPIFDLCSIPSSSTRDSLKSLPTVVDFSLGRDSSSMGSPNFDALKYIAEDSLLLASCVLIELDHDVTSVHICVLIKLGIIRCIIIDLVFFLLLNRAHLLAVAQ</sequence>
<protein>
    <submittedName>
        <fullName evidence="1">Uncharacterized protein</fullName>
    </submittedName>
</protein>
<name>A0ACC0C7G9_CATRO</name>
<dbReference type="Proteomes" id="UP001060085">
    <property type="component" value="Linkage Group LG01"/>
</dbReference>
<accession>A0ACC0C7G9</accession>
<reference evidence="2" key="1">
    <citation type="journal article" date="2023" name="Nat. Plants">
        <title>Single-cell RNA sequencing provides a high-resolution roadmap for understanding the multicellular compartmentation of specialized metabolism.</title>
        <authorList>
            <person name="Sun S."/>
            <person name="Shen X."/>
            <person name="Li Y."/>
            <person name="Li Y."/>
            <person name="Wang S."/>
            <person name="Li R."/>
            <person name="Zhang H."/>
            <person name="Shen G."/>
            <person name="Guo B."/>
            <person name="Wei J."/>
            <person name="Xu J."/>
            <person name="St-Pierre B."/>
            <person name="Chen S."/>
            <person name="Sun C."/>
        </authorList>
    </citation>
    <scope>NUCLEOTIDE SEQUENCE [LARGE SCALE GENOMIC DNA]</scope>
</reference>